<feature type="domain" description="Nucleotidyl transferase" evidence="5">
    <location>
        <begin position="38"/>
        <end position="290"/>
    </location>
</feature>
<dbReference type="InterPro" id="IPR011831">
    <property type="entry name" value="ADP-Glc_PPase"/>
</dbReference>
<dbReference type="NCBIfam" id="NF003670">
    <property type="entry name" value="PRK05293.1"/>
    <property type="match status" value="1"/>
</dbReference>
<dbReference type="EC" id="2.7.7.27" evidence="7"/>
<name>A0A348AJ47_9FIRM</name>
<dbReference type="Proteomes" id="UP000276437">
    <property type="component" value="Chromosome"/>
</dbReference>
<dbReference type="PANTHER" id="PTHR43523">
    <property type="entry name" value="GLUCOSE-1-PHOSPHATE ADENYLYLTRANSFERASE-RELATED"/>
    <property type="match status" value="1"/>
</dbReference>
<proteinExistence type="inferred from homology"/>
<evidence type="ECO:0000313" key="7">
    <source>
        <dbReference type="EMBL" id="BBB91095.1"/>
    </source>
</evidence>
<dbReference type="InterPro" id="IPR011004">
    <property type="entry name" value="Trimer_LpxA-like_sf"/>
</dbReference>
<dbReference type="SUPFAM" id="SSF53448">
    <property type="entry name" value="Nucleotide-diphospho-sugar transferases"/>
    <property type="match status" value="1"/>
</dbReference>
<gene>
    <name evidence="7" type="primary">glgC_4</name>
    <name evidence="7" type="ORF">MAMMFC1_01763</name>
</gene>
<protein>
    <submittedName>
        <fullName evidence="7">Glucose-1-phosphate adenylyltransferase</fullName>
        <ecNumber evidence="7">2.7.7.27</ecNumber>
    </submittedName>
</protein>
<dbReference type="InterPro" id="IPR029044">
    <property type="entry name" value="Nucleotide-diphossugar_trans"/>
</dbReference>
<comment type="similarity">
    <text evidence="1">Belongs to the bacterial/plant glucose-1-phosphate adenylyltransferase family.</text>
</comment>
<accession>A0A348AJ47</accession>
<keyword evidence="3 7" id="KW-0548">Nucleotidyltransferase</keyword>
<dbReference type="OrthoDB" id="9801899at2"/>
<feature type="domain" description="Glucose-1-phosphate adenylyltransferase/Bifunctional protein GlmU-like C-terminal hexapeptide" evidence="6">
    <location>
        <begin position="311"/>
        <end position="389"/>
    </location>
</feature>
<dbReference type="InterPro" id="IPR056818">
    <property type="entry name" value="GlmU/GlgC-like_hexapep"/>
</dbReference>
<dbReference type="CDD" id="cd02508">
    <property type="entry name" value="ADP_Glucose_PP"/>
    <property type="match status" value="1"/>
</dbReference>
<keyword evidence="2 7" id="KW-0808">Transferase</keyword>
<evidence type="ECO:0000256" key="2">
    <source>
        <dbReference type="ARBA" id="ARBA00022679"/>
    </source>
</evidence>
<evidence type="ECO:0000313" key="8">
    <source>
        <dbReference type="Proteomes" id="UP000276437"/>
    </source>
</evidence>
<dbReference type="PANTHER" id="PTHR43523:SF2">
    <property type="entry name" value="GLUCOSE-1-PHOSPHATE ADENYLYLTRANSFERASE"/>
    <property type="match status" value="1"/>
</dbReference>
<sequence length="425" mass="46088">MYLDPNFRSFHADSIEQERVLAGLSPADRTTSPKECIAMVLAGGKGTRLAALTTLLPKPAVPFGGRHRLIDFSLSNCYNSGIDTVGVLTSNVCFELDDHICSAGGNGLQQASGAVYALAPAQCKNRRDSYKGTANAIYENIAFVEKFAPEYVVILSGDHVYKMDYNLLLNYHKEKGADVTISVIEVPWPEAPRFGIMNTLPDGKIDEFVEKPPHPKSNLASMGVYVFSWAKLRDYLEADEADPGSSHDFGKNIIPAMLDKGEKLYAYRFDGYWKDVGTVESLFEAHMDLLANRPAFDLQEMDWPIYSTSPARLSDLRKTIGRYGHSLISADSSVLGEVETSVIFHGTYIATGAQVKNSVIMPGAVIGPDAYIEKAMIGPGAVVRNGCVVCGGGDTPVAVVGEKAVAFPAKRRLIFDKSKSVCVGA</sequence>
<dbReference type="EMBL" id="AP018449">
    <property type="protein sequence ID" value="BBB91095.1"/>
    <property type="molecule type" value="Genomic_DNA"/>
</dbReference>
<dbReference type="Pfam" id="PF00483">
    <property type="entry name" value="NTP_transferase"/>
    <property type="match status" value="1"/>
</dbReference>
<evidence type="ECO:0000259" key="6">
    <source>
        <dbReference type="Pfam" id="PF24894"/>
    </source>
</evidence>
<dbReference type="GO" id="GO:0008878">
    <property type="term" value="F:glucose-1-phosphate adenylyltransferase activity"/>
    <property type="evidence" value="ECO:0007669"/>
    <property type="project" value="UniProtKB-EC"/>
</dbReference>
<keyword evidence="4" id="KW-0320">Glycogen biosynthesis</keyword>
<evidence type="ECO:0000259" key="5">
    <source>
        <dbReference type="Pfam" id="PF00483"/>
    </source>
</evidence>
<organism evidence="7 8">
    <name type="scientific">Methylomusa anaerophila</name>
    <dbReference type="NCBI Taxonomy" id="1930071"/>
    <lineage>
        <taxon>Bacteria</taxon>
        <taxon>Bacillati</taxon>
        <taxon>Bacillota</taxon>
        <taxon>Negativicutes</taxon>
        <taxon>Selenomonadales</taxon>
        <taxon>Sporomusaceae</taxon>
        <taxon>Methylomusa</taxon>
    </lineage>
</organism>
<dbReference type="KEGG" id="mana:MAMMFC1_01763"/>
<evidence type="ECO:0000256" key="1">
    <source>
        <dbReference type="ARBA" id="ARBA00010443"/>
    </source>
</evidence>
<dbReference type="InterPro" id="IPR005835">
    <property type="entry name" value="NTP_transferase_dom"/>
</dbReference>
<dbReference type="Gene3D" id="3.90.550.10">
    <property type="entry name" value="Spore Coat Polysaccharide Biosynthesis Protein SpsA, Chain A"/>
    <property type="match status" value="1"/>
</dbReference>
<dbReference type="AlphaFoldDB" id="A0A348AJ47"/>
<keyword evidence="8" id="KW-1185">Reference proteome</keyword>
<dbReference type="Gene3D" id="2.160.10.10">
    <property type="entry name" value="Hexapeptide repeat proteins"/>
    <property type="match status" value="1"/>
</dbReference>
<dbReference type="GO" id="GO:0005978">
    <property type="term" value="P:glycogen biosynthetic process"/>
    <property type="evidence" value="ECO:0007669"/>
    <property type="project" value="UniProtKB-KW"/>
</dbReference>
<dbReference type="SUPFAM" id="SSF51161">
    <property type="entry name" value="Trimeric LpxA-like enzymes"/>
    <property type="match status" value="1"/>
</dbReference>
<evidence type="ECO:0000256" key="3">
    <source>
        <dbReference type="ARBA" id="ARBA00022695"/>
    </source>
</evidence>
<dbReference type="Pfam" id="PF24894">
    <property type="entry name" value="Hexapep_GlmU"/>
    <property type="match status" value="1"/>
</dbReference>
<dbReference type="RefSeq" id="WP_126308159.1">
    <property type="nucleotide sequence ID" value="NZ_AP018449.1"/>
</dbReference>
<reference evidence="7 8" key="1">
    <citation type="journal article" date="2018" name="Int. J. Syst. Evol. Microbiol.">
        <title>Methylomusa anaerophila gen. nov., sp. nov., an anaerobic methanol-utilizing bacterium isolated from a microbial fuel cell.</title>
        <authorList>
            <person name="Amano N."/>
            <person name="Yamamuro A."/>
            <person name="Miyahara M."/>
            <person name="Kouzuma A."/>
            <person name="Abe T."/>
            <person name="Watanabe K."/>
        </authorList>
    </citation>
    <scope>NUCLEOTIDE SEQUENCE [LARGE SCALE GENOMIC DNA]</scope>
    <source>
        <strain evidence="7 8">MMFC1</strain>
    </source>
</reference>
<evidence type="ECO:0000256" key="4">
    <source>
        <dbReference type="ARBA" id="ARBA00023056"/>
    </source>
</evidence>